<evidence type="ECO:0000313" key="3">
    <source>
        <dbReference type="Proteomes" id="UP000199181"/>
    </source>
</evidence>
<dbReference type="Proteomes" id="UP000199181">
    <property type="component" value="Unassembled WGS sequence"/>
</dbReference>
<feature type="transmembrane region" description="Helical" evidence="1">
    <location>
        <begin position="85"/>
        <end position="104"/>
    </location>
</feature>
<keyword evidence="1" id="KW-0472">Membrane</keyword>
<keyword evidence="1" id="KW-0812">Transmembrane</keyword>
<keyword evidence="3" id="KW-1185">Reference proteome</keyword>
<dbReference type="EMBL" id="FOIJ01000009">
    <property type="protein sequence ID" value="SEU18496.1"/>
    <property type="molecule type" value="Genomic_DNA"/>
</dbReference>
<name>A0A1I0K3Z2_9BACT</name>
<proteinExistence type="predicted"/>
<evidence type="ECO:0000256" key="1">
    <source>
        <dbReference type="SAM" id="Phobius"/>
    </source>
</evidence>
<reference evidence="3" key="1">
    <citation type="submission" date="2016-10" db="EMBL/GenBank/DDBJ databases">
        <authorList>
            <person name="Varghese N."/>
            <person name="Submissions S."/>
        </authorList>
    </citation>
    <scope>NUCLEOTIDE SEQUENCE [LARGE SCALE GENOMIC DNA]</scope>
    <source>
        <strain evidence="3">DSM 16858</strain>
    </source>
</reference>
<gene>
    <name evidence="2" type="ORF">SAMN05443639_10996</name>
</gene>
<feature type="transmembrane region" description="Helical" evidence="1">
    <location>
        <begin position="58"/>
        <end position="78"/>
    </location>
</feature>
<dbReference type="RefSeq" id="WP_093522316.1">
    <property type="nucleotide sequence ID" value="NZ_FOIJ01000009.1"/>
</dbReference>
<protein>
    <submittedName>
        <fullName evidence="2">Uncharacterized protein</fullName>
    </submittedName>
</protein>
<evidence type="ECO:0000313" key="2">
    <source>
        <dbReference type="EMBL" id="SEU18496.1"/>
    </source>
</evidence>
<accession>A0A1I0K3Z2</accession>
<organism evidence="2 3">
    <name type="scientific">Stigmatella erecta</name>
    <dbReference type="NCBI Taxonomy" id="83460"/>
    <lineage>
        <taxon>Bacteria</taxon>
        <taxon>Pseudomonadati</taxon>
        <taxon>Myxococcota</taxon>
        <taxon>Myxococcia</taxon>
        <taxon>Myxococcales</taxon>
        <taxon>Cystobacterineae</taxon>
        <taxon>Archangiaceae</taxon>
        <taxon>Stigmatella</taxon>
    </lineage>
</organism>
<sequence length="246" mass="25697">MTGRPAASGRSPAALRWLHALVFFGFAAGTVAAALPDWRHLLSALRVPYHLGTPPRPVLLLGSVLAGAGGAWLVWALARGRSAPLMASWLILGGGVSAVLGAAGSPPPESPSESAFNVALIQWGQRVQVAMVGELQTRGEVPTGEAPWRAALERAGTARIPVRGPGFRQVPPQALRTASPEEKPEPLVPGALLVYVSPDGAAFELRLVGLQGGQPAVLRDDTGAILVLRGLYNPDLPEAPRIQLPE</sequence>
<dbReference type="AlphaFoldDB" id="A0A1I0K3Z2"/>
<keyword evidence="1" id="KW-1133">Transmembrane helix</keyword>